<dbReference type="GO" id="GO:0016787">
    <property type="term" value="F:hydrolase activity"/>
    <property type="evidence" value="ECO:0007669"/>
    <property type="project" value="UniProtKB-KW"/>
</dbReference>
<keyword evidence="4" id="KW-0378">Hydrolase</keyword>
<dbReference type="Proteomes" id="UP000054937">
    <property type="component" value="Unassembled WGS sequence"/>
</dbReference>
<dbReference type="OMA" id="EPQYMDE"/>
<name>A0A0V0QBG4_PSEPJ</name>
<evidence type="ECO:0000313" key="5">
    <source>
        <dbReference type="Proteomes" id="UP000054937"/>
    </source>
</evidence>
<dbReference type="GO" id="GO:0003777">
    <property type="term" value="F:microtubule motor activity"/>
    <property type="evidence" value="ECO:0007669"/>
    <property type="project" value="InterPro"/>
</dbReference>
<dbReference type="EMBL" id="LDAU01000214">
    <property type="protein sequence ID" value="KRW99396.1"/>
    <property type="molecule type" value="Genomic_DNA"/>
</dbReference>
<dbReference type="OrthoDB" id="300011at2759"/>
<evidence type="ECO:0000256" key="2">
    <source>
        <dbReference type="SAM" id="MobiDB-lite"/>
    </source>
</evidence>
<feature type="region of interest" description="Disordered" evidence="2">
    <location>
        <begin position="541"/>
        <end position="620"/>
    </location>
</feature>
<accession>A0A0V0QBG4</accession>
<dbReference type="Gene3D" id="3.40.850.10">
    <property type="entry name" value="Kinesin motor domain"/>
    <property type="match status" value="1"/>
</dbReference>
<feature type="region of interest" description="Disordered" evidence="2">
    <location>
        <begin position="1167"/>
        <end position="1194"/>
    </location>
</feature>
<dbReference type="AlphaFoldDB" id="A0A0V0QBG4"/>
<dbReference type="GO" id="GO:0007018">
    <property type="term" value="P:microtubule-based movement"/>
    <property type="evidence" value="ECO:0007669"/>
    <property type="project" value="InterPro"/>
</dbReference>
<reference evidence="4 5" key="1">
    <citation type="journal article" date="2015" name="Sci. Rep.">
        <title>Genome of the facultative scuticociliatosis pathogen Pseudocohnilembus persalinus provides insight into its virulence through horizontal gene transfer.</title>
        <authorList>
            <person name="Xiong J."/>
            <person name="Wang G."/>
            <person name="Cheng J."/>
            <person name="Tian M."/>
            <person name="Pan X."/>
            <person name="Warren A."/>
            <person name="Jiang C."/>
            <person name="Yuan D."/>
            <person name="Miao W."/>
        </authorList>
    </citation>
    <scope>NUCLEOTIDE SEQUENCE [LARGE SCALE GENOMIC DNA]</scope>
    <source>
        <strain evidence="4">36N120E</strain>
    </source>
</reference>
<feature type="compositionally biased region" description="Low complexity" evidence="2">
    <location>
        <begin position="1177"/>
        <end position="1194"/>
    </location>
</feature>
<dbReference type="InterPro" id="IPR001752">
    <property type="entry name" value="Kinesin_motor_dom"/>
</dbReference>
<feature type="coiled-coil region" evidence="1">
    <location>
        <begin position="637"/>
        <end position="704"/>
    </location>
</feature>
<evidence type="ECO:0000259" key="3">
    <source>
        <dbReference type="Pfam" id="PF00225"/>
    </source>
</evidence>
<keyword evidence="1" id="KW-0175">Coiled coil</keyword>
<sequence>MLNKKIAVVTRIKASRGNHLATNLSRAQSPNRKKSLVSPKKINLSQKLSCGSQNSITQKSHTIFCAQAADQKGKMAQLIAVNENQIKGQLLDQYVKNDEDLVKLQNSILEGAKLYKYDRVFGPKTTQEKLYNQICKPRIAKTLEGISQTFLFMGPQNGGKQQSFRGGENEEQGCIFRGAQELLNLIEIQRKSFKNPKKQSIQLLIQICAVNDNNIIDLLQKPHAGNVGYLGVKQKRINLENCEDQNQNENLFKLEIKSMVDFRALYRHAINVYFQLPQEMKKQNVCQDSHLFVRFTVAKDRRVFSRQTYVKFGDFKTQSEGEYKILSNFLCDISYQKPDRLMSNPHYNQNKLINLLVDSLNRMYDNQCVVFNCVSSNPQQFEESVKSLQYSHKLRDRIEELSEFLIGKEYNLGPRNEEDILNDPRNIIDDEEIESEIDFLLKQVFSFDNITQDFTKLEKLEWLTIQQKRLLNLQQEILTMQNTNKFQKLEKKLEEAKLYIIEIEKIIDGGRKHSQANSEGGSPRRYRTIAKDLEDELFKELSQSPKATRQSKIVSPKNNQNTMRSFRSASPKPDPQMKNQQKKQLMHKIEQAISDSREQRHRSRSTSRHEQQRKQNYSQFEVVSPKQPYRPPYDAYSASLELERERLNSNLMEHIQDLENKIQMKNRILQEQNMEIQERERNLLKEQELNIAREERQSLMAKTEEELRAIVTNLKIKLAKKKHDAVLLQEQNHILHEEKENEKCKATDIQIRLEREIEDLQHLYQREKIHASEVETLLQKTRSDMEYQIKSRQIIEESCSENDRRVAELTRMLHDEQDQNKDLKISNQLLDKKIEDLLNKNEILSKKVMKQKQKFETEKQELMEQKSREVQQRRLKNKKLKGEMKDIYEKLNGLTSQEKLLRQQNINLERMLNGETRENKQKVQEITELNQEIQYLRTELDKNSQFIRELEDQLKASQYENEKCLQEQKQMVENLDDKDRVINNLDLDLQAKSVEIEQYEKEIDHLNEKIQAQQSLIDKIESQNKILSELQENDFSKLNQRVQMVNEELQRYREENISLKQEHNQLLQELEQTQGVCENQKERLHQNKVTIYNQQQQIQEMDEIIKEFIQQKNQEIRDIQLVDPDLQRSAEKIQHQIDQQNFEDERYLEMSEKKKQQKLRELLRLDESDEEDEINTKQSIQKSQSKQHSYYNRK</sequence>
<protein>
    <submittedName>
        <fullName evidence="4">p-loop containing nucleoside triphosphate hydrolase</fullName>
    </submittedName>
</protein>
<feature type="coiled-coil region" evidence="1">
    <location>
        <begin position="806"/>
        <end position="1087"/>
    </location>
</feature>
<gene>
    <name evidence="4" type="ORF">PPERSA_02508</name>
</gene>
<dbReference type="GO" id="GO:0005524">
    <property type="term" value="F:ATP binding"/>
    <property type="evidence" value="ECO:0007669"/>
    <property type="project" value="InterPro"/>
</dbReference>
<dbReference type="SUPFAM" id="SSF52540">
    <property type="entry name" value="P-loop containing nucleoside triphosphate hydrolases"/>
    <property type="match status" value="1"/>
</dbReference>
<dbReference type="Pfam" id="PF00225">
    <property type="entry name" value="Kinesin"/>
    <property type="match status" value="1"/>
</dbReference>
<keyword evidence="5" id="KW-1185">Reference proteome</keyword>
<proteinExistence type="predicted"/>
<comment type="caution">
    <text evidence="4">The sequence shown here is derived from an EMBL/GenBank/DDBJ whole genome shotgun (WGS) entry which is preliminary data.</text>
</comment>
<organism evidence="4 5">
    <name type="scientific">Pseudocohnilembus persalinus</name>
    <name type="common">Ciliate</name>
    <dbReference type="NCBI Taxonomy" id="266149"/>
    <lineage>
        <taxon>Eukaryota</taxon>
        <taxon>Sar</taxon>
        <taxon>Alveolata</taxon>
        <taxon>Ciliophora</taxon>
        <taxon>Intramacronucleata</taxon>
        <taxon>Oligohymenophorea</taxon>
        <taxon>Scuticociliatia</taxon>
        <taxon>Philasterida</taxon>
        <taxon>Pseudocohnilembidae</taxon>
        <taxon>Pseudocohnilembus</taxon>
    </lineage>
</organism>
<feature type="compositionally biased region" description="Polar residues" evidence="2">
    <location>
        <begin position="541"/>
        <end position="568"/>
    </location>
</feature>
<dbReference type="InterPro" id="IPR036961">
    <property type="entry name" value="Kinesin_motor_dom_sf"/>
</dbReference>
<feature type="compositionally biased region" description="Basic and acidic residues" evidence="2">
    <location>
        <begin position="587"/>
        <end position="598"/>
    </location>
</feature>
<evidence type="ECO:0000313" key="4">
    <source>
        <dbReference type="EMBL" id="KRW99396.1"/>
    </source>
</evidence>
<dbReference type="InParanoid" id="A0A0V0QBG4"/>
<feature type="domain" description="Kinesin motor" evidence="3">
    <location>
        <begin position="95"/>
        <end position="302"/>
    </location>
</feature>
<dbReference type="InterPro" id="IPR027417">
    <property type="entry name" value="P-loop_NTPase"/>
</dbReference>
<evidence type="ECO:0000256" key="1">
    <source>
        <dbReference type="SAM" id="Coils"/>
    </source>
</evidence>
<dbReference type="GO" id="GO:0008017">
    <property type="term" value="F:microtubule binding"/>
    <property type="evidence" value="ECO:0007669"/>
    <property type="project" value="InterPro"/>
</dbReference>